<dbReference type="Gene3D" id="2.30.30.110">
    <property type="match status" value="1"/>
</dbReference>
<evidence type="ECO:0000256" key="1">
    <source>
        <dbReference type="ARBA" id="ARBA00007521"/>
    </source>
</evidence>
<proteinExistence type="inferred from homology"/>
<keyword evidence="4" id="KW-1185">Reference proteome</keyword>
<evidence type="ECO:0000313" key="4">
    <source>
        <dbReference type="Proteomes" id="UP001595969"/>
    </source>
</evidence>
<dbReference type="SUPFAM" id="SSF50118">
    <property type="entry name" value="Cell growth inhibitor/plasmid maintenance toxic component"/>
    <property type="match status" value="1"/>
</dbReference>
<comment type="caution">
    <text evidence="3">The sequence shown here is derived from an EMBL/GenBank/DDBJ whole genome shotgun (WGS) entry which is preliminary data.</text>
</comment>
<dbReference type="InterPro" id="IPR003477">
    <property type="entry name" value="PemK-like"/>
</dbReference>
<organism evidence="3 4">
    <name type="scientific">Enterococcus lemanii</name>
    <dbReference type="NCBI Taxonomy" id="1159752"/>
    <lineage>
        <taxon>Bacteria</taxon>
        <taxon>Bacillati</taxon>
        <taxon>Bacillota</taxon>
        <taxon>Bacilli</taxon>
        <taxon>Lactobacillales</taxon>
        <taxon>Enterococcaceae</taxon>
        <taxon>Enterococcus</taxon>
    </lineage>
</organism>
<evidence type="ECO:0000256" key="2">
    <source>
        <dbReference type="ARBA" id="ARBA00022649"/>
    </source>
</evidence>
<dbReference type="RefSeq" id="WP_204654834.1">
    <property type="nucleotide sequence ID" value="NZ_JAFBFD010000040.1"/>
</dbReference>
<dbReference type="PANTHER" id="PTHR33988">
    <property type="entry name" value="ENDORIBONUCLEASE MAZF-RELATED"/>
    <property type="match status" value="1"/>
</dbReference>
<gene>
    <name evidence="3" type="ORF">ACFO5I_04080</name>
</gene>
<sequence length="111" mass="12816">MVDKYIPSKGDIVWLNFDPSSGKEIQKRRPALVVSRDKFNNHTGFTVVCPITSTIRQSPMRYQLPETIGTQGQVLIDQLTSIDIMTRKVQFIEKIPNVDMFKIDQIIQFIF</sequence>
<dbReference type="Pfam" id="PF02452">
    <property type="entry name" value="PemK_toxin"/>
    <property type="match status" value="1"/>
</dbReference>
<evidence type="ECO:0000313" key="3">
    <source>
        <dbReference type="EMBL" id="MFC4718920.1"/>
    </source>
</evidence>
<dbReference type="Proteomes" id="UP001595969">
    <property type="component" value="Unassembled WGS sequence"/>
</dbReference>
<dbReference type="EMBL" id="JBHSGS010000020">
    <property type="protein sequence ID" value="MFC4718920.1"/>
    <property type="molecule type" value="Genomic_DNA"/>
</dbReference>
<keyword evidence="2" id="KW-1277">Toxin-antitoxin system</keyword>
<comment type="similarity">
    <text evidence="1">Belongs to the PemK/MazF family.</text>
</comment>
<protein>
    <submittedName>
        <fullName evidence="3">Type II toxin-antitoxin system PemK/MazF family toxin</fullName>
    </submittedName>
</protein>
<dbReference type="PANTHER" id="PTHR33988:SF3">
    <property type="entry name" value="ENDORIBONUCLEASE TOXIN CHPB-RELATED"/>
    <property type="match status" value="1"/>
</dbReference>
<dbReference type="InterPro" id="IPR011067">
    <property type="entry name" value="Plasmid_toxin/cell-grow_inhib"/>
</dbReference>
<reference evidence="4" key="1">
    <citation type="journal article" date="2019" name="Int. J. Syst. Evol. Microbiol.">
        <title>The Global Catalogue of Microorganisms (GCM) 10K type strain sequencing project: providing services to taxonomists for standard genome sequencing and annotation.</title>
        <authorList>
            <consortium name="The Broad Institute Genomics Platform"/>
            <consortium name="The Broad Institute Genome Sequencing Center for Infectious Disease"/>
            <person name="Wu L."/>
            <person name="Ma J."/>
        </authorList>
    </citation>
    <scope>NUCLEOTIDE SEQUENCE [LARGE SCALE GENOMIC DNA]</scope>
    <source>
        <strain evidence="4">CGMCC 1.19032</strain>
    </source>
</reference>
<name>A0ABV9MUB7_9ENTE</name>
<accession>A0ABV9MUB7</accession>